<dbReference type="PANTHER" id="PTHR23079:SF55">
    <property type="entry name" value="RNA-DIRECTED RNA POLYMERASE"/>
    <property type="match status" value="1"/>
</dbReference>
<dbReference type="InterPro" id="IPR007855">
    <property type="entry name" value="RDRP"/>
</dbReference>
<dbReference type="STRING" id="68775.A0A5C3LRD0"/>
<dbReference type="EC" id="2.7.7.48" evidence="1"/>
<dbReference type="GO" id="GO:0030422">
    <property type="term" value="P:siRNA processing"/>
    <property type="evidence" value="ECO:0007669"/>
    <property type="project" value="TreeGrafter"/>
</dbReference>
<feature type="domain" description="RdRP-like PH" evidence="3">
    <location>
        <begin position="151"/>
        <end position="278"/>
    </location>
</feature>
<dbReference type="Pfam" id="PF25358">
    <property type="entry name" value="PH_fung_RdRP"/>
    <property type="match status" value="1"/>
</dbReference>
<dbReference type="OrthoDB" id="6513042at2759"/>
<dbReference type="Proteomes" id="UP000308652">
    <property type="component" value="Unassembled WGS sequence"/>
</dbReference>
<keyword evidence="1" id="KW-0548">Nucleotidyltransferase</keyword>
<dbReference type="InterPro" id="IPR057596">
    <property type="entry name" value="RDRP_core"/>
</dbReference>
<dbReference type="GO" id="GO:0003968">
    <property type="term" value="F:RNA-directed RNA polymerase activity"/>
    <property type="evidence" value="ECO:0007669"/>
    <property type="project" value="UniProtKB-KW"/>
</dbReference>
<comment type="similarity">
    <text evidence="1">Belongs to the RdRP family.</text>
</comment>
<reference evidence="4 5" key="1">
    <citation type="journal article" date="2019" name="Nat. Ecol. Evol.">
        <title>Megaphylogeny resolves global patterns of mushroom evolution.</title>
        <authorList>
            <person name="Varga T."/>
            <person name="Krizsan K."/>
            <person name="Foldi C."/>
            <person name="Dima B."/>
            <person name="Sanchez-Garcia M."/>
            <person name="Sanchez-Ramirez S."/>
            <person name="Szollosi G.J."/>
            <person name="Szarkandi J.G."/>
            <person name="Papp V."/>
            <person name="Albert L."/>
            <person name="Andreopoulos W."/>
            <person name="Angelini C."/>
            <person name="Antonin V."/>
            <person name="Barry K.W."/>
            <person name="Bougher N.L."/>
            <person name="Buchanan P."/>
            <person name="Buyck B."/>
            <person name="Bense V."/>
            <person name="Catcheside P."/>
            <person name="Chovatia M."/>
            <person name="Cooper J."/>
            <person name="Damon W."/>
            <person name="Desjardin D."/>
            <person name="Finy P."/>
            <person name="Geml J."/>
            <person name="Haridas S."/>
            <person name="Hughes K."/>
            <person name="Justo A."/>
            <person name="Karasinski D."/>
            <person name="Kautmanova I."/>
            <person name="Kiss B."/>
            <person name="Kocsube S."/>
            <person name="Kotiranta H."/>
            <person name="LaButti K.M."/>
            <person name="Lechner B.E."/>
            <person name="Liimatainen K."/>
            <person name="Lipzen A."/>
            <person name="Lukacs Z."/>
            <person name="Mihaltcheva S."/>
            <person name="Morgado L.N."/>
            <person name="Niskanen T."/>
            <person name="Noordeloos M.E."/>
            <person name="Ohm R.A."/>
            <person name="Ortiz-Santana B."/>
            <person name="Ovrebo C."/>
            <person name="Racz N."/>
            <person name="Riley R."/>
            <person name="Savchenko A."/>
            <person name="Shiryaev A."/>
            <person name="Soop K."/>
            <person name="Spirin V."/>
            <person name="Szebenyi C."/>
            <person name="Tomsovsky M."/>
            <person name="Tulloss R.E."/>
            <person name="Uehling J."/>
            <person name="Grigoriev I.V."/>
            <person name="Vagvolgyi C."/>
            <person name="Papp T."/>
            <person name="Martin F.M."/>
            <person name="Miettinen O."/>
            <person name="Hibbett D.S."/>
            <person name="Nagy L.G."/>
        </authorList>
    </citation>
    <scope>NUCLEOTIDE SEQUENCE [LARGE SCALE GENOMIC DNA]</scope>
    <source>
        <strain evidence="4 5">CBS 166.37</strain>
    </source>
</reference>
<evidence type="ECO:0000259" key="2">
    <source>
        <dbReference type="Pfam" id="PF05183"/>
    </source>
</evidence>
<comment type="catalytic activity">
    <reaction evidence="1">
        <text>RNA(n) + a ribonucleoside 5'-triphosphate = RNA(n+1) + diphosphate</text>
        <dbReference type="Rhea" id="RHEA:21248"/>
        <dbReference type="Rhea" id="RHEA-COMP:14527"/>
        <dbReference type="Rhea" id="RHEA-COMP:17342"/>
        <dbReference type="ChEBI" id="CHEBI:33019"/>
        <dbReference type="ChEBI" id="CHEBI:61557"/>
        <dbReference type="ChEBI" id="CHEBI:140395"/>
        <dbReference type="EC" id="2.7.7.48"/>
    </reaction>
</comment>
<evidence type="ECO:0000313" key="5">
    <source>
        <dbReference type="Proteomes" id="UP000308652"/>
    </source>
</evidence>
<feature type="domain" description="RDRP core" evidence="2">
    <location>
        <begin position="500"/>
        <end position="1119"/>
    </location>
</feature>
<evidence type="ECO:0000256" key="1">
    <source>
        <dbReference type="RuleBase" id="RU363098"/>
    </source>
</evidence>
<name>A0A5C3LRD0_9AGAR</name>
<dbReference type="GO" id="GO:0031380">
    <property type="term" value="C:nuclear RNA-directed RNA polymerase complex"/>
    <property type="evidence" value="ECO:0007669"/>
    <property type="project" value="TreeGrafter"/>
</dbReference>
<keyword evidence="1" id="KW-0696">RNA-directed RNA polymerase</keyword>
<keyword evidence="1" id="KW-0694">RNA-binding</keyword>
<gene>
    <name evidence="4" type="ORF">BDQ12DRAFT_635821</name>
</gene>
<evidence type="ECO:0000313" key="4">
    <source>
        <dbReference type="EMBL" id="TFK34873.1"/>
    </source>
</evidence>
<proteinExistence type="inferred from homology"/>
<sequence length="1297" mass="148306">MDIGIKFLPTEATKWDVTRAIAEVLHSPDFMPTSDGRLINFDVLLNMWEGGGIRNNGTGRLTLPTPKIGGRFLTWVEDRPIRIMKKKVKFFKYHNTPPENVVSRLVKTIYVSPDVEEEHEKILWGLQERLRVNVTQIGVFYRDYNGSGPQTTRAFSVEWETQKVGWLTFHYVPKLMRITLGEPLKEEIGSIISIPFSNIQRIAAGYDGMPYLCFDLLTPPSFEQIEFHAPITGDKKQDNKRWRVTSIDEGHKSIAPFAHQMRFLFYNDTTDVISTFRRMCDTAGLARNLIVEFKYPYKLEATKRGFFTSRRLHDLLRKTEKFPWAIAFQLRALLHNNLLHTEDLFALLPHVEQFYKVHSGPNKDGVRTGDLLRHFSEALRVKNVNESPMGCFERVRTKFEPKKFPPGVEFQLKALLRGQHLRPEHYFDLLPLVANIHEAHPGLNHDGKYVSKLLQVFRRDLLQKPSDETPIKCFQRVSRGFENNEAESAPQVFLCYHVSFTPTHTLLEGPYATQSNRVIRKYKGHEQEFLRVDFRDEDRTSYGFDRDVDPWEVLHERVELLLKEGFSLAGRHFEFLAYSTSALREHAVWFMHRFRYSDPEKPGSPERWLTAEEVRQDLGDFEGTELLKQPSKLAARIAQAFTATESSVLVFKHEWEEVDDLGPEQYPHTDGVGTISRSLANRIWKALCDKRKDHRQYTVEPSAYQMRFLGFKGVVAVDEQLDNHPKGIQMRLRGSMRKFTKAAESAFLEIAEAFQYPKSLYLNRPLVMFLEDLGVRQDTFMRLKDEAVAKVVTIEDSIDKFRKVLKDHSFGGSYGVQSILDRLSKEGFSLQTSRDSPGIDTPFLKQLRQVAKTDILRDIKHHARIYMPESYLLVGIADEGPAYQEAGVENVYNLPEGHIYVCIHHEGEEPFYLQGSCMITRSPVTHPGDIQRVRAIGKPPSDKLCLFSHIKNVVVLPSVGKRSLASMLSGGDLDGDEFAVVYHPALLPTYSEEPASYTVAEGSLDTWTLKDHCTINDICDFVVEYIHSDVLGLLSTRQLVIADQSSDGVNDKDCLYLSELCSQAVDYPKKGIPVDLDSNPLPRKLIKYNPDWQKAEIVSPHDPDFYESTRALGVLFRSIVLEEPESIESSAHDRVSFTPLSDPISIAYKQRVLSHLGPSAELSDETPALMKLFLSYTDELAYICSIHTVTNTPGAHLLEAEVVIGVILAKCRQKRMRSDRMYRMRLHTSELAKDVQQQLFSRSGLQNTRDELLLGLERAWQAWELSQSRHAEFGAGSFGLIALRVVFDCLDDLATLN</sequence>
<dbReference type="PANTHER" id="PTHR23079">
    <property type="entry name" value="RNA-DEPENDENT RNA POLYMERASE"/>
    <property type="match status" value="1"/>
</dbReference>
<keyword evidence="5" id="KW-1185">Reference proteome</keyword>
<evidence type="ECO:0000259" key="3">
    <source>
        <dbReference type="Pfam" id="PF25358"/>
    </source>
</evidence>
<dbReference type="InterPro" id="IPR057503">
    <property type="entry name" value="PH_RdRP"/>
</dbReference>
<dbReference type="Pfam" id="PF05183">
    <property type="entry name" value="RdRP"/>
    <property type="match status" value="1"/>
</dbReference>
<accession>A0A5C3LRD0</accession>
<dbReference type="EMBL" id="ML213627">
    <property type="protein sequence ID" value="TFK34873.1"/>
    <property type="molecule type" value="Genomic_DNA"/>
</dbReference>
<organism evidence="4 5">
    <name type="scientific">Crucibulum laeve</name>
    <dbReference type="NCBI Taxonomy" id="68775"/>
    <lineage>
        <taxon>Eukaryota</taxon>
        <taxon>Fungi</taxon>
        <taxon>Dikarya</taxon>
        <taxon>Basidiomycota</taxon>
        <taxon>Agaricomycotina</taxon>
        <taxon>Agaricomycetes</taxon>
        <taxon>Agaricomycetidae</taxon>
        <taxon>Agaricales</taxon>
        <taxon>Agaricineae</taxon>
        <taxon>Nidulariaceae</taxon>
        <taxon>Crucibulum</taxon>
    </lineage>
</organism>
<keyword evidence="1" id="KW-0808">Transferase</keyword>
<protein>
    <recommendedName>
        <fullName evidence="1">RNA-dependent RNA polymerase</fullName>
        <ecNumber evidence="1">2.7.7.48</ecNumber>
    </recommendedName>
</protein>
<dbReference type="GO" id="GO:0003723">
    <property type="term" value="F:RNA binding"/>
    <property type="evidence" value="ECO:0007669"/>
    <property type="project" value="UniProtKB-KW"/>
</dbReference>